<dbReference type="EMBL" id="WHUW01000027">
    <property type="protein sequence ID" value="KAF8434739.1"/>
    <property type="molecule type" value="Genomic_DNA"/>
</dbReference>
<dbReference type="Proteomes" id="UP001194468">
    <property type="component" value="Unassembled WGS sequence"/>
</dbReference>
<evidence type="ECO:0000313" key="3">
    <source>
        <dbReference type="EMBL" id="KAF8434739.1"/>
    </source>
</evidence>
<keyword evidence="4" id="KW-1185">Reference proteome</keyword>
<protein>
    <recommendedName>
        <fullName evidence="2">DUF6699 domain-containing protein</fullName>
    </recommendedName>
</protein>
<comment type="caution">
    <text evidence="3">The sequence shown here is derived from an EMBL/GenBank/DDBJ whole genome shotgun (WGS) entry which is preliminary data.</text>
</comment>
<proteinExistence type="predicted"/>
<feature type="domain" description="DUF6699" evidence="2">
    <location>
        <begin position="79"/>
        <end position="206"/>
    </location>
</feature>
<accession>A0AAD4BN05</accession>
<feature type="compositionally biased region" description="Low complexity" evidence="1">
    <location>
        <begin position="45"/>
        <end position="59"/>
    </location>
</feature>
<gene>
    <name evidence="3" type="ORF">L210DRAFT_3484952</name>
</gene>
<reference evidence="3" key="1">
    <citation type="submission" date="2019-10" db="EMBL/GenBank/DDBJ databases">
        <authorList>
            <consortium name="DOE Joint Genome Institute"/>
            <person name="Kuo A."/>
            <person name="Miyauchi S."/>
            <person name="Kiss E."/>
            <person name="Drula E."/>
            <person name="Kohler A."/>
            <person name="Sanchez-Garcia M."/>
            <person name="Andreopoulos B."/>
            <person name="Barry K.W."/>
            <person name="Bonito G."/>
            <person name="Buee M."/>
            <person name="Carver A."/>
            <person name="Chen C."/>
            <person name="Cichocki N."/>
            <person name="Clum A."/>
            <person name="Culley D."/>
            <person name="Crous P.W."/>
            <person name="Fauchery L."/>
            <person name="Girlanda M."/>
            <person name="Hayes R."/>
            <person name="Keri Z."/>
            <person name="LaButti K."/>
            <person name="Lipzen A."/>
            <person name="Lombard V."/>
            <person name="Magnuson J."/>
            <person name="Maillard F."/>
            <person name="Morin E."/>
            <person name="Murat C."/>
            <person name="Nolan M."/>
            <person name="Ohm R."/>
            <person name="Pangilinan J."/>
            <person name="Pereira M."/>
            <person name="Perotto S."/>
            <person name="Peter M."/>
            <person name="Riley R."/>
            <person name="Sitrit Y."/>
            <person name="Stielow B."/>
            <person name="Szollosi G."/>
            <person name="Zifcakova L."/>
            <person name="Stursova M."/>
            <person name="Spatafora J.W."/>
            <person name="Tedersoo L."/>
            <person name="Vaario L.-M."/>
            <person name="Yamada A."/>
            <person name="Yan M."/>
            <person name="Wang P."/>
            <person name="Xu J."/>
            <person name="Bruns T."/>
            <person name="Baldrian P."/>
            <person name="Vilgalys R."/>
            <person name="Henrissat B."/>
            <person name="Grigoriev I.V."/>
            <person name="Hibbett D."/>
            <person name="Nagy L.G."/>
            <person name="Martin F.M."/>
        </authorList>
    </citation>
    <scope>NUCLEOTIDE SEQUENCE</scope>
    <source>
        <strain evidence="3">BED1</strain>
    </source>
</reference>
<sequence length="218" mass="24094">MYPSSSQYKSWTSRSSTHSAPSYPTASPGPMPGAPQLRTVSLPHPNSTPYPASSSSSHRIPSCVISVNPLLSWTGVPQLYYNVTRDVQCIQFKQGCTPNLLQQPAVHPARTFLVLSIPSLPPWSTFEVRNERGVSAYDVLVRIRDVLNRSVSPAEMGAMVSISAAASEYFRARTHADPREFAQGMKRIDFLGPNVFFAGLSMSRDGQDRWEVHFVPRA</sequence>
<dbReference type="Pfam" id="PF20415">
    <property type="entry name" value="DUF6699"/>
    <property type="match status" value="1"/>
</dbReference>
<feature type="region of interest" description="Disordered" evidence="1">
    <location>
        <begin position="1"/>
        <end position="59"/>
    </location>
</feature>
<evidence type="ECO:0000256" key="1">
    <source>
        <dbReference type="SAM" id="MobiDB-lite"/>
    </source>
</evidence>
<feature type="compositionally biased region" description="Polar residues" evidence="1">
    <location>
        <begin position="1"/>
        <end position="25"/>
    </location>
</feature>
<evidence type="ECO:0000259" key="2">
    <source>
        <dbReference type="Pfam" id="PF20415"/>
    </source>
</evidence>
<organism evidence="3 4">
    <name type="scientific">Boletus edulis BED1</name>
    <dbReference type="NCBI Taxonomy" id="1328754"/>
    <lineage>
        <taxon>Eukaryota</taxon>
        <taxon>Fungi</taxon>
        <taxon>Dikarya</taxon>
        <taxon>Basidiomycota</taxon>
        <taxon>Agaricomycotina</taxon>
        <taxon>Agaricomycetes</taxon>
        <taxon>Agaricomycetidae</taxon>
        <taxon>Boletales</taxon>
        <taxon>Boletineae</taxon>
        <taxon>Boletaceae</taxon>
        <taxon>Boletoideae</taxon>
        <taxon>Boletus</taxon>
    </lineage>
</organism>
<dbReference type="InterPro" id="IPR046522">
    <property type="entry name" value="DUF6699"/>
</dbReference>
<reference evidence="3" key="2">
    <citation type="journal article" date="2020" name="Nat. Commun.">
        <title>Large-scale genome sequencing of mycorrhizal fungi provides insights into the early evolution of symbiotic traits.</title>
        <authorList>
            <person name="Miyauchi S."/>
            <person name="Kiss E."/>
            <person name="Kuo A."/>
            <person name="Drula E."/>
            <person name="Kohler A."/>
            <person name="Sanchez-Garcia M."/>
            <person name="Morin E."/>
            <person name="Andreopoulos B."/>
            <person name="Barry K.W."/>
            <person name="Bonito G."/>
            <person name="Buee M."/>
            <person name="Carver A."/>
            <person name="Chen C."/>
            <person name="Cichocki N."/>
            <person name="Clum A."/>
            <person name="Culley D."/>
            <person name="Crous P.W."/>
            <person name="Fauchery L."/>
            <person name="Girlanda M."/>
            <person name="Hayes R.D."/>
            <person name="Keri Z."/>
            <person name="LaButti K."/>
            <person name="Lipzen A."/>
            <person name="Lombard V."/>
            <person name="Magnuson J."/>
            <person name="Maillard F."/>
            <person name="Murat C."/>
            <person name="Nolan M."/>
            <person name="Ohm R.A."/>
            <person name="Pangilinan J."/>
            <person name="Pereira M.F."/>
            <person name="Perotto S."/>
            <person name="Peter M."/>
            <person name="Pfister S."/>
            <person name="Riley R."/>
            <person name="Sitrit Y."/>
            <person name="Stielow J.B."/>
            <person name="Szollosi G."/>
            <person name="Zifcakova L."/>
            <person name="Stursova M."/>
            <person name="Spatafora J.W."/>
            <person name="Tedersoo L."/>
            <person name="Vaario L.M."/>
            <person name="Yamada A."/>
            <person name="Yan M."/>
            <person name="Wang P."/>
            <person name="Xu J."/>
            <person name="Bruns T."/>
            <person name="Baldrian P."/>
            <person name="Vilgalys R."/>
            <person name="Dunand C."/>
            <person name="Henrissat B."/>
            <person name="Grigoriev I.V."/>
            <person name="Hibbett D."/>
            <person name="Nagy L.G."/>
            <person name="Martin F.M."/>
        </authorList>
    </citation>
    <scope>NUCLEOTIDE SEQUENCE</scope>
    <source>
        <strain evidence="3">BED1</strain>
    </source>
</reference>
<dbReference type="AlphaFoldDB" id="A0AAD4BN05"/>
<name>A0AAD4BN05_BOLED</name>
<evidence type="ECO:0000313" key="4">
    <source>
        <dbReference type="Proteomes" id="UP001194468"/>
    </source>
</evidence>